<dbReference type="RefSeq" id="WP_093031142.1">
    <property type="nucleotide sequence ID" value="NZ_FNNZ01000008.1"/>
</dbReference>
<dbReference type="PANTHER" id="PTHR11839:SF18">
    <property type="entry name" value="NUDIX HYDROLASE DOMAIN-CONTAINING PROTEIN"/>
    <property type="match status" value="1"/>
</dbReference>
<sequence length="188" mass="20881">MTEARILKREPVFQGRVIDVALETVAMPSGHEVQLEIIRHPGGAATVALDEQDRVCLLRQFRHAADGWLWELPAGKIDPGETPIETATRELAEEAGLLAEDWTDLGPMHSSPGVFTEVIHLWMARGLTRQPHVHEQDELIEIHWLPLAQALDWCNDGEITDAKTLIGLYRAHGMIKGALEMLSEDAGC</sequence>
<dbReference type="PROSITE" id="PS00893">
    <property type="entry name" value="NUDIX_BOX"/>
    <property type="match status" value="1"/>
</dbReference>
<evidence type="ECO:0000256" key="2">
    <source>
        <dbReference type="ARBA" id="ARBA00001946"/>
    </source>
</evidence>
<dbReference type="OrthoDB" id="7066556at2"/>
<gene>
    <name evidence="10" type="ORF">SAMN05421783_108106</name>
</gene>
<dbReference type="STRING" id="1058.SAMN05421783_108106"/>
<dbReference type="AlphaFoldDB" id="A0A1H2W9V4"/>
<organism evidence="10 11">
    <name type="scientific">Thiocapsa roseopersicina</name>
    <dbReference type="NCBI Taxonomy" id="1058"/>
    <lineage>
        <taxon>Bacteria</taxon>
        <taxon>Pseudomonadati</taxon>
        <taxon>Pseudomonadota</taxon>
        <taxon>Gammaproteobacteria</taxon>
        <taxon>Chromatiales</taxon>
        <taxon>Chromatiaceae</taxon>
        <taxon>Thiocapsa</taxon>
    </lineage>
</organism>
<evidence type="ECO:0000256" key="3">
    <source>
        <dbReference type="ARBA" id="ARBA00007275"/>
    </source>
</evidence>
<dbReference type="InterPro" id="IPR020084">
    <property type="entry name" value="NUDIX_hydrolase_CS"/>
</dbReference>
<evidence type="ECO:0000259" key="9">
    <source>
        <dbReference type="PROSITE" id="PS51462"/>
    </source>
</evidence>
<reference evidence="11" key="1">
    <citation type="submission" date="2016-10" db="EMBL/GenBank/DDBJ databases">
        <authorList>
            <person name="Varghese N."/>
            <person name="Submissions S."/>
        </authorList>
    </citation>
    <scope>NUCLEOTIDE SEQUENCE [LARGE SCALE GENOMIC DNA]</scope>
    <source>
        <strain evidence="11">DSM 217</strain>
    </source>
</reference>
<evidence type="ECO:0000256" key="5">
    <source>
        <dbReference type="ARBA" id="ARBA00022801"/>
    </source>
</evidence>
<dbReference type="Proteomes" id="UP000198816">
    <property type="component" value="Unassembled WGS sequence"/>
</dbReference>
<dbReference type="InterPro" id="IPR000086">
    <property type="entry name" value="NUDIX_hydrolase_dom"/>
</dbReference>
<dbReference type="SUPFAM" id="SSF55811">
    <property type="entry name" value="Nudix"/>
    <property type="match status" value="1"/>
</dbReference>
<dbReference type="PRINTS" id="PR00502">
    <property type="entry name" value="NUDIXFAMILY"/>
</dbReference>
<keyword evidence="5 8" id="KW-0378">Hydrolase</keyword>
<evidence type="ECO:0000256" key="6">
    <source>
        <dbReference type="ARBA" id="ARBA00032162"/>
    </source>
</evidence>
<dbReference type="GO" id="GO:0006753">
    <property type="term" value="P:nucleoside phosphate metabolic process"/>
    <property type="evidence" value="ECO:0007669"/>
    <property type="project" value="TreeGrafter"/>
</dbReference>
<evidence type="ECO:0000256" key="1">
    <source>
        <dbReference type="ARBA" id="ARBA00000847"/>
    </source>
</evidence>
<dbReference type="InterPro" id="IPR020476">
    <property type="entry name" value="Nudix_hydrolase"/>
</dbReference>
<dbReference type="GO" id="GO:0019693">
    <property type="term" value="P:ribose phosphate metabolic process"/>
    <property type="evidence" value="ECO:0007669"/>
    <property type="project" value="TreeGrafter"/>
</dbReference>
<keyword evidence="11" id="KW-1185">Reference proteome</keyword>
<comment type="similarity">
    <text evidence="3">Belongs to the Nudix hydrolase family. NudK subfamily.</text>
</comment>
<evidence type="ECO:0000313" key="10">
    <source>
        <dbReference type="EMBL" id="SDW77331.1"/>
    </source>
</evidence>
<protein>
    <recommendedName>
        <fullName evidence="4">GDP-mannose pyrophosphatase</fullName>
    </recommendedName>
    <alternativeName>
        <fullName evidence="6">GDP-mannose hydrolase</fullName>
    </alternativeName>
    <alternativeName>
        <fullName evidence="7">GDPMK</fullName>
    </alternativeName>
</protein>
<accession>A0A1H2W9V4</accession>
<dbReference type="InterPro" id="IPR015797">
    <property type="entry name" value="NUDIX_hydrolase-like_dom_sf"/>
</dbReference>
<dbReference type="Pfam" id="PF00293">
    <property type="entry name" value="NUDIX"/>
    <property type="match status" value="1"/>
</dbReference>
<evidence type="ECO:0000256" key="7">
    <source>
        <dbReference type="ARBA" id="ARBA00032272"/>
    </source>
</evidence>
<dbReference type="PANTHER" id="PTHR11839">
    <property type="entry name" value="UDP/ADP-SUGAR PYROPHOSPHATASE"/>
    <property type="match status" value="1"/>
</dbReference>
<dbReference type="EMBL" id="FNNZ01000008">
    <property type="protein sequence ID" value="SDW77331.1"/>
    <property type="molecule type" value="Genomic_DNA"/>
</dbReference>
<feature type="domain" description="Nudix hydrolase" evidence="9">
    <location>
        <begin position="38"/>
        <end position="167"/>
    </location>
</feature>
<dbReference type="PROSITE" id="PS51462">
    <property type="entry name" value="NUDIX"/>
    <property type="match status" value="1"/>
</dbReference>
<evidence type="ECO:0000256" key="4">
    <source>
        <dbReference type="ARBA" id="ARBA00016377"/>
    </source>
</evidence>
<dbReference type="GO" id="GO:0005829">
    <property type="term" value="C:cytosol"/>
    <property type="evidence" value="ECO:0007669"/>
    <property type="project" value="TreeGrafter"/>
</dbReference>
<comment type="cofactor">
    <cofactor evidence="2">
        <name>Mg(2+)</name>
        <dbReference type="ChEBI" id="CHEBI:18420"/>
    </cofactor>
</comment>
<evidence type="ECO:0000313" key="11">
    <source>
        <dbReference type="Proteomes" id="UP000198816"/>
    </source>
</evidence>
<name>A0A1H2W9V4_THIRO</name>
<dbReference type="Gene3D" id="3.90.79.10">
    <property type="entry name" value="Nucleoside Triphosphate Pyrophosphohydrolase"/>
    <property type="match status" value="1"/>
</dbReference>
<comment type="catalytic activity">
    <reaction evidence="1">
        <text>GDP-alpha-D-mannose + H2O = alpha-D-mannose 1-phosphate + GMP + 2 H(+)</text>
        <dbReference type="Rhea" id="RHEA:27978"/>
        <dbReference type="ChEBI" id="CHEBI:15377"/>
        <dbReference type="ChEBI" id="CHEBI:15378"/>
        <dbReference type="ChEBI" id="CHEBI:57527"/>
        <dbReference type="ChEBI" id="CHEBI:58115"/>
        <dbReference type="ChEBI" id="CHEBI:58409"/>
    </reaction>
</comment>
<evidence type="ECO:0000256" key="8">
    <source>
        <dbReference type="RuleBase" id="RU003476"/>
    </source>
</evidence>
<dbReference type="CDD" id="cd03424">
    <property type="entry name" value="NUDIX_ADPRase_Nudt5_UGPPase_Nudt14"/>
    <property type="match status" value="1"/>
</dbReference>
<dbReference type="GO" id="GO:0016462">
    <property type="term" value="F:pyrophosphatase activity"/>
    <property type="evidence" value="ECO:0007669"/>
    <property type="project" value="UniProtKB-ARBA"/>
</dbReference>
<proteinExistence type="inferred from homology"/>